<name>A0A545TFE4_9GAMM</name>
<evidence type="ECO:0000313" key="10">
    <source>
        <dbReference type="EMBL" id="TQV75928.1"/>
    </source>
</evidence>
<dbReference type="GO" id="GO:0015288">
    <property type="term" value="F:porin activity"/>
    <property type="evidence" value="ECO:0007669"/>
    <property type="project" value="TreeGrafter"/>
</dbReference>
<dbReference type="InterPro" id="IPR010130">
    <property type="entry name" value="T1SS_OMP_TolC"/>
</dbReference>
<keyword evidence="7" id="KW-0998">Cell outer membrane</keyword>
<dbReference type="InterPro" id="IPR051906">
    <property type="entry name" value="TolC-like"/>
</dbReference>
<dbReference type="GO" id="GO:0015562">
    <property type="term" value="F:efflux transmembrane transporter activity"/>
    <property type="evidence" value="ECO:0007669"/>
    <property type="project" value="InterPro"/>
</dbReference>
<evidence type="ECO:0000256" key="4">
    <source>
        <dbReference type="ARBA" id="ARBA00022452"/>
    </source>
</evidence>
<dbReference type="InterPro" id="IPR003423">
    <property type="entry name" value="OMP_efflux"/>
</dbReference>
<evidence type="ECO:0000256" key="2">
    <source>
        <dbReference type="ARBA" id="ARBA00007613"/>
    </source>
</evidence>
<dbReference type="OrthoDB" id="9813458at2"/>
<gene>
    <name evidence="10" type="ORF">FKG94_15025</name>
</gene>
<dbReference type="NCBIfam" id="TIGR01844">
    <property type="entry name" value="type_I_sec_TolC"/>
    <property type="match status" value="1"/>
</dbReference>
<keyword evidence="11" id="KW-1185">Reference proteome</keyword>
<dbReference type="GO" id="GO:0009279">
    <property type="term" value="C:cell outer membrane"/>
    <property type="evidence" value="ECO:0007669"/>
    <property type="project" value="UniProtKB-SubCell"/>
</dbReference>
<keyword evidence="9" id="KW-0732">Signal</keyword>
<protein>
    <submittedName>
        <fullName evidence="10">TolC family outer membrane protein</fullName>
    </submittedName>
</protein>
<dbReference type="PANTHER" id="PTHR30026">
    <property type="entry name" value="OUTER MEMBRANE PROTEIN TOLC"/>
    <property type="match status" value="1"/>
</dbReference>
<keyword evidence="4" id="KW-1134">Transmembrane beta strand</keyword>
<feature type="chain" id="PRO_5022154244" evidence="9">
    <location>
        <begin position="24"/>
        <end position="474"/>
    </location>
</feature>
<keyword evidence="6" id="KW-0472">Membrane</keyword>
<dbReference type="GO" id="GO:1990281">
    <property type="term" value="C:efflux pump complex"/>
    <property type="evidence" value="ECO:0007669"/>
    <property type="project" value="TreeGrafter"/>
</dbReference>
<sequence length="474" mass="52488">MKRSALTYSLAAILSAASISAGANTLQEIYLLALENDHQLKADEAAYRAGLEQKTILRADLLPQINATATYSDTTQDLDNVRSFIFQDDSDPNAPPTVTRSETVGEEETETTTYTVSLTQPLFNLTAWFDYKRGVVLGEQAEAQFGADQQALIIRVSEAYFNVLRAVDNLETSIAEEKALGHQLEQTKQRFEVGLTAITDVHEAQASFDDATAVTLEARGNLGIAFEALEVITGTSHEAIAPLQEKFPVVNPEPAARHEWVDFALKNNYALKVAKLAAEASRQNSRARRSGHLPTLVGNLNYRDSSGDGIDTEDFDTSSDVEEQTISIELTVPLYSGSRISGQRRQAYQQFLQNQELYNRTQRDTIQQARSFHLEVVTDVAQVKARAQAITSSLSALEATQAGYDVGTRNLVDVLVAQRNVYQARRNYSDALFDYVVNMLRLKEVAGNLSPEDVIKLNQWLEAGKPISRAQYEK</sequence>
<feature type="region of interest" description="Disordered" evidence="8">
    <location>
        <begin position="85"/>
        <end position="112"/>
    </location>
</feature>
<evidence type="ECO:0000256" key="3">
    <source>
        <dbReference type="ARBA" id="ARBA00022448"/>
    </source>
</evidence>
<dbReference type="Pfam" id="PF02321">
    <property type="entry name" value="OEP"/>
    <property type="match status" value="2"/>
</dbReference>
<evidence type="ECO:0000256" key="6">
    <source>
        <dbReference type="ARBA" id="ARBA00023136"/>
    </source>
</evidence>
<accession>A0A545TFE4</accession>
<dbReference type="EMBL" id="VHSG01000015">
    <property type="protein sequence ID" value="TQV75928.1"/>
    <property type="molecule type" value="Genomic_DNA"/>
</dbReference>
<dbReference type="Proteomes" id="UP000319732">
    <property type="component" value="Unassembled WGS sequence"/>
</dbReference>
<evidence type="ECO:0000313" key="11">
    <source>
        <dbReference type="Proteomes" id="UP000319732"/>
    </source>
</evidence>
<evidence type="ECO:0000256" key="7">
    <source>
        <dbReference type="ARBA" id="ARBA00023237"/>
    </source>
</evidence>
<dbReference type="RefSeq" id="WP_142905136.1">
    <property type="nucleotide sequence ID" value="NZ_ML660095.1"/>
</dbReference>
<feature type="signal peptide" evidence="9">
    <location>
        <begin position="1"/>
        <end position="23"/>
    </location>
</feature>
<evidence type="ECO:0000256" key="9">
    <source>
        <dbReference type="SAM" id="SignalP"/>
    </source>
</evidence>
<evidence type="ECO:0000256" key="5">
    <source>
        <dbReference type="ARBA" id="ARBA00022692"/>
    </source>
</evidence>
<keyword evidence="5" id="KW-0812">Transmembrane</keyword>
<dbReference type="Gene3D" id="1.20.1600.10">
    <property type="entry name" value="Outer membrane efflux proteins (OEP)"/>
    <property type="match status" value="1"/>
</dbReference>
<evidence type="ECO:0000256" key="8">
    <source>
        <dbReference type="SAM" id="MobiDB-lite"/>
    </source>
</evidence>
<dbReference type="SUPFAM" id="SSF56954">
    <property type="entry name" value="Outer membrane efflux proteins (OEP)"/>
    <property type="match status" value="1"/>
</dbReference>
<proteinExistence type="inferred from homology"/>
<evidence type="ECO:0000256" key="1">
    <source>
        <dbReference type="ARBA" id="ARBA00004442"/>
    </source>
</evidence>
<comment type="similarity">
    <text evidence="2">Belongs to the outer membrane factor (OMF) (TC 1.B.17) family.</text>
</comment>
<dbReference type="PANTHER" id="PTHR30026:SF20">
    <property type="entry name" value="OUTER MEMBRANE PROTEIN TOLC"/>
    <property type="match status" value="1"/>
</dbReference>
<feature type="region of interest" description="Disordered" evidence="8">
    <location>
        <begin position="284"/>
        <end position="310"/>
    </location>
</feature>
<keyword evidence="3" id="KW-0813">Transport</keyword>
<dbReference type="AlphaFoldDB" id="A0A545TFE4"/>
<comment type="caution">
    <text evidence="10">The sequence shown here is derived from an EMBL/GenBank/DDBJ whole genome shotgun (WGS) entry which is preliminary data.</text>
</comment>
<reference evidence="10 11" key="1">
    <citation type="submission" date="2019-06" db="EMBL/GenBank/DDBJ databases">
        <title>Whole genome sequence for Cellvibrionaceae sp. R142.</title>
        <authorList>
            <person name="Wang G."/>
        </authorList>
    </citation>
    <scope>NUCLEOTIDE SEQUENCE [LARGE SCALE GENOMIC DNA]</scope>
    <source>
        <strain evidence="10 11">R142</strain>
    </source>
</reference>
<comment type="subcellular location">
    <subcellularLocation>
        <location evidence="1">Cell outer membrane</location>
    </subcellularLocation>
</comment>
<organism evidence="10 11">
    <name type="scientific">Exilibacterium tricleocarpae</name>
    <dbReference type="NCBI Taxonomy" id="2591008"/>
    <lineage>
        <taxon>Bacteria</taxon>
        <taxon>Pseudomonadati</taxon>
        <taxon>Pseudomonadota</taxon>
        <taxon>Gammaproteobacteria</taxon>
        <taxon>Cellvibrionales</taxon>
        <taxon>Cellvibrionaceae</taxon>
        <taxon>Exilibacterium</taxon>
    </lineage>
</organism>